<evidence type="ECO:0000256" key="1">
    <source>
        <dbReference type="ARBA" id="ARBA00022741"/>
    </source>
</evidence>
<accession>A0A7M5X0Z6</accession>
<feature type="compositionally biased region" description="Basic and acidic residues" evidence="6">
    <location>
        <begin position="663"/>
        <end position="672"/>
    </location>
</feature>
<evidence type="ECO:0000259" key="7">
    <source>
        <dbReference type="Pfam" id="PF13086"/>
    </source>
</evidence>
<dbReference type="GO" id="GO:0001147">
    <property type="term" value="F:transcription termination site sequence-specific DNA binding"/>
    <property type="evidence" value="ECO:0007669"/>
    <property type="project" value="TreeGrafter"/>
</dbReference>
<dbReference type="GO" id="GO:0004386">
    <property type="term" value="F:helicase activity"/>
    <property type="evidence" value="ECO:0007669"/>
    <property type="project" value="UniProtKB-KW"/>
</dbReference>
<keyword evidence="2" id="KW-0378">Hydrolase</keyword>
<dbReference type="InterPro" id="IPR047187">
    <property type="entry name" value="SF1_C_Upf1"/>
</dbReference>
<evidence type="ECO:0000256" key="6">
    <source>
        <dbReference type="SAM" id="MobiDB-lite"/>
    </source>
</evidence>
<feature type="region of interest" description="Disordered" evidence="6">
    <location>
        <begin position="742"/>
        <end position="814"/>
    </location>
</feature>
<reference evidence="9" key="1">
    <citation type="submission" date="2021-01" db="UniProtKB">
        <authorList>
            <consortium name="EnsemblMetazoa"/>
        </authorList>
    </citation>
    <scope>IDENTIFICATION</scope>
</reference>
<dbReference type="InterPro" id="IPR041679">
    <property type="entry name" value="DNA2/NAM7-like_C"/>
</dbReference>
<keyword evidence="10" id="KW-1185">Reference proteome</keyword>
<name>A0A7M5X0Z6_9CNID</name>
<evidence type="ECO:0008006" key="11">
    <source>
        <dbReference type="Google" id="ProtNLM"/>
    </source>
</evidence>
<dbReference type="CDD" id="cd18042">
    <property type="entry name" value="DEXXQc_SETX"/>
    <property type="match status" value="1"/>
</dbReference>
<dbReference type="EnsemblMetazoa" id="CLYHEMT016263.1">
    <property type="protein sequence ID" value="CLYHEMP016263.1"/>
    <property type="gene ID" value="CLYHEMG016263"/>
</dbReference>
<evidence type="ECO:0000256" key="4">
    <source>
        <dbReference type="ARBA" id="ARBA00022840"/>
    </source>
</evidence>
<feature type="region of interest" description="Disordered" evidence="6">
    <location>
        <begin position="1100"/>
        <end position="1119"/>
    </location>
</feature>
<dbReference type="Proteomes" id="UP000594262">
    <property type="component" value="Unplaced"/>
</dbReference>
<dbReference type="GO" id="GO:0016787">
    <property type="term" value="F:hydrolase activity"/>
    <property type="evidence" value="ECO:0007669"/>
    <property type="project" value="UniProtKB-KW"/>
</dbReference>
<dbReference type="FunFam" id="3.40.50.300:FF:000326">
    <property type="entry name" value="P-loop containing nucleoside triphosphate hydrolase"/>
    <property type="match status" value="1"/>
</dbReference>
<evidence type="ECO:0000313" key="10">
    <source>
        <dbReference type="Proteomes" id="UP000594262"/>
    </source>
</evidence>
<dbReference type="GO" id="GO:0006369">
    <property type="term" value="P:termination of RNA polymerase II transcription"/>
    <property type="evidence" value="ECO:0007669"/>
    <property type="project" value="TreeGrafter"/>
</dbReference>
<feature type="compositionally biased region" description="Basic and acidic residues" evidence="6">
    <location>
        <begin position="770"/>
        <end position="783"/>
    </location>
</feature>
<evidence type="ECO:0000256" key="5">
    <source>
        <dbReference type="SAM" id="Coils"/>
    </source>
</evidence>
<feature type="compositionally biased region" description="Low complexity" evidence="6">
    <location>
        <begin position="784"/>
        <end position="804"/>
    </location>
</feature>
<dbReference type="GO" id="GO:0016604">
    <property type="term" value="C:nuclear body"/>
    <property type="evidence" value="ECO:0007669"/>
    <property type="project" value="TreeGrafter"/>
</dbReference>
<protein>
    <recommendedName>
        <fullName evidence="11">Senataxin</fullName>
    </recommendedName>
</protein>
<sequence>MACVWCEGDLELHESLFNILKNYLNSTQDNLRRAVQDFYHCSDCINTYHRIKPNFIQTQEDSKALHDVDLLLVTDQLAKAKELIKNNDDDLDYQLPIIEILQYPYFLVNETIADSLFELISDIYDKSEGVEKLPLDSDVDYPGLFLLLLNDNKKVHSWALQSLKDIDAIKSDRIHRYFGIVNSIMNLTQYQNGSQWTQNDQSLHQGIFPDRIPEFLFSKDCRIQLISYTHILKLLPNRLVKKALSNTSNKDFLSKLLTYMQESQELFACGINLLSLLLEKLDSSFWLISNIANVPTELFTMVKSNFWYKSSLKSSRKKTFRESFVTEADDVITQITGTEGIGTVFNDVIKQSTQAFLFKWFIPLIKTLSEFENYFAAMITAVTDFLLQLVDSAEKASDLYIQSLCCLMNTFQYLSDIKRLDLLHEKSNKIILQIIAAVTPRVPYSEIFRKLNKTTRVLIDQHVMDLVVQKKKGTDHLIFDTHWKKVIAGDASFDKEEIEKYLGFLFMKKMVIKSEEQIDNKSNVQKQMKKVQKGSSSTNVITIDSDDEDTASMGSEVIVLSDSDEEIIVEGYHDNPQVEDNAVDENVIDDEQKDVKGLFPLSFNGSQSPIQISDDEDEMSYNEKTHGEYHFSIDTTNVEEDTPKPQPELEESTDAQQPSTSKSPEKKDETKRRTFNLSGLKQRMGGKIDQQMLIKNKEISKRKAYELITKTSTSEPSDSMEQAPSEPEIDNSVYENQLFDITSNFQRQPSKEIVKSPPPKRTKTAMRPQSLKESRRERLEKELSSPAVLKASSSKKPAAKSTSSIIKPTPKLPETTSKHKYTLDLFHNSILIWDPVNLEQGRDELEISTSLQSVPVAGGYNSFDEYMKINWPLMLLETWAQLRKEWDEISANRNSRKAWRVESVEEQPNPKASLITCSWFDVVSKESSQSHTCGIHESDLVILYFNDGQCKYFGIVDSVQRRYHSKRRRKAYQLSVLTCKDEKIKHFKRVEVLRVTTLTTYIRQWNALIRFQNSLLCKDILKPFRPQTYCHKSDALIQRTDRLMKLNQDQFQAVSSAVKAVHTPYSIPKICLIQGPPGTGKSYTIKTIITHLMQTLALAEKKNSSQDKESKARNAKERSRMLICAPSNAAVDEIVKRLLNSPPTMSKSTQSAAKAPTSPQEKKKNCGDFNLLRVGYYAEPALRRYTLEYLVEQKMKTMKFQHNPDAIQREIKKLNYILDDLDKTCVKLKLSPDPKEKRELYEKKREERTKMQQKQDDLMKQLASATEKFDFYQERKRYTQTLLFHADIICCTLSGAGSEWMVKAFKDFQKRAAFNCVLVDEAGQCTEPDLLIPLQFGASKLILVGDQNQLPATVLSKKASRYNYGQSLFERIIYSLGEYRQTCSDASRGERPAFLLTTQYRMTKEICSYPSKRFYENKLRPAKQLASQKPWPLRPYIVLNIQGQELKTSDGSLHNPLEREYVLALCQAITSRTSIKPGSIGIITPYKQQKHLLQQRFHQDESLKPITVNTIDGYQGQEKEVIILSCVRGRNQNNTIGFLSHPQRMNVALTRAKKTLVILANQSVQIDDDWKDLFANARERNLLFNVDQTESASKTVLREYSPSEVQRANTLSQIQQANNQVRTVQFIENAPMPARPEDPRRSRYNRRR</sequence>
<dbReference type="GO" id="GO:0005524">
    <property type="term" value="F:ATP binding"/>
    <property type="evidence" value="ECO:0007669"/>
    <property type="project" value="UniProtKB-KW"/>
</dbReference>
<dbReference type="Pfam" id="PF13086">
    <property type="entry name" value="AAA_11"/>
    <property type="match status" value="1"/>
</dbReference>
<dbReference type="GO" id="GO:0005694">
    <property type="term" value="C:chromosome"/>
    <property type="evidence" value="ECO:0007669"/>
    <property type="project" value="UniProtKB-ARBA"/>
</dbReference>
<feature type="region of interest" description="Disordered" evidence="6">
    <location>
        <begin position="1141"/>
        <end position="1164"/>
    </location>
</feature>
<evidence type="ECO:0000256" key="2">
    <source>
        <dbReference type="ARBA" id="ARBA00022801"/>
    </source>
</evidence>
<dbReference type="Gene3D" id="3.40.50.300">
    <property type="entry name" value="P-loop containing nucleotide triphosphate hydrolases"/>
    <property type="match status" value="2"/>
</dbReference>
<dbReference type="CDD" id="cd18808">
    <property type="entry name" value="SF1_C_Upf1"/>
    <property type="match status" value="1"/>
</dbReference>
<organism evidence="9 10">
    <name type="scientific">Clytia hemisphaerica</name>
    <dbReference type="NCBI Taxonomy" id="252671"/>
    <lineage>
        <taxon>Eukaryota</taxon>
        <taxon>Metazoa</taxon>
        <taxon>Cnidaria</taxon>
        <taxon>Hydrozoa</taxon>
        <taxon>Hydroidolina</taxon>
        <taxon>Leptothecata</taxon>
        <taxon>Obeliida</taxon>
        <taxon>Clytiidae</taxon>
        <taxon>Clytia</taxon>
    </lineage>
</organism>
<dbReference type="SUPFAM" id="SSF52540">
    <property type="entry name" value="P-loop containing nucleoside triphosphate hydrolases"/>
    <property type="match status" value="1"/>
</dbReference>
<dbReference type="InterPro" id="IPR041677">
    <property type="entry name" value="DNA2/NAM7_AAA_11"/>
</dbReference>
<evidence type="ECO:0000313" key="9">
    <source>
        <dbReference type="EnsemblMetazoa" id="CLYHEMP016263.1"/>
    </source>
</evidence>
<keyword evidence="5" id="KW-0175">Coiled coil</keyword>
<feature type="coiled-coil region" evidence="5">
    <location>
        <begin position="1237"/>
        <end position="1275"/>
    </location>
</feature>
<feature type="domain" description="DNA2/NAM7 helicase helicase" evidence="7">
    <location>
        <begin position="1045"/>
        <end position="1357"/>
    </location>
</feature>
<feature type="region of interest" description="Disordered" evidence="6">
    <location>
        <begin position="598"/>
        <end position="693"/>
    </location>
</feature>
<feature type="region of interest" description="Disordered" evidence="6">
    <location>
        <begin position="1629"/>
        <end position="1648"/>
    </location>
</feature>
<feature type="compositionally biased region" description="Polar residues" evidence="6">
    <location>
        <begin position="1141"/>
        <end position="1152"/>
    </location>
</feature>
<feature type="region of interest" description="Disordered" evidence="6">
    <location>
        <begin position="708"/>
        <end position="729"/>
    </location>
</feature>
<keyword evidence="4" id="KW-0067">ATP-binding</keyword>
<evidence type="ECO:0000256" key="3">
    <source>
        <dbReference type="ARBA" id="ARBA00022806"/>
    </source>
</evidence>
<proteinExistence type="predicted"/>
<dbReference type="InterPro" id="IPR045055">
    <property type="entry name" value="DNA2/NAM7-like"/>
</dbReference>
<keyword evidence="3" id="KW-0347">Helicase</keyword>
<dbReference type="OrthoDB" id="6513042at2759"/>
<feature type="domain" description="DNA2/NAM7 helicase-like C-terminal" evidence="8">
    <location>
        <begin position="1365"/>
        <end position="1562"/>
    </location>
</feature>
<dbReference type="PANTHER" id="PTHR10887">
    <property type="entry name" value="DNA2/NAM7 HELICASE FAMILY"/>
    <property type="match status" value="1"/>
</dbReference>
<keyword evidence="1" id="KW-0547">Nucleotide-binding</keyword>
<dbReference type="Pfam" id="PF13087">
    <property type="entry name" value="AAA_12"/>
    <property type="match status" value="1"/>
</dbReference>
<evidence type="ECO:0000259" key="8">
    <source>
        <dbReference type="Pfam" id="PF13087"/>
    </source>
</evidence>
<feature type="compositionally biased region" description="Polar residues" evidence="6">
    <location>
        <begin position="709"/>
        <end position="722"/>
    </location>
</feature>
<dbReference type="InterPro" id="IPR027417">
    <property type="entry name" value="P-loop_NTPase"/>
</dbReference>
<dbReference type="PANTHER" id="PTHR10887:SF495">
    <property type="entry name" value="HELICASE SENATAXIN ISOFORM X1-RELATED"/>
    <property type="match status" value="1"/>
</dbReference>
<feature type="compositionally biased region" description="Basic and acidic residues" evidence="6">
    <location>
        <begin position="621"/>
        <end position="631"/>
    </location>
</feature>